<proteinExistence type="inferred from homology"/>
<protein>
    <recommendedName>
        <fullName evidence="8">Fibronectin type-II domain-containing protein</fullName>
    </recommendedName>
</protein>
<dbReference type="InterPro" id="IPR000562">
    <property type="entry name" value="FN_type2_dom"/>
</dbReference>
<comment type="caution">
    <text evidence="6">Lacks conserved residue(s) required for the propagation of feature annotation.</text>
</comment>
<dbReference type="PROSITE" id="PS51257">
    <property type="entry name" value="PROKAR_LIPOPROTEIN"/>
    <property type="match status" value="1"/>
</dbReference>
<name>A0A7J7EZP2_DICBM</name>
<sequence length="80" mass="9398">MAQRLGIFLIWVGACVFLQLDHVDGELTKRTSLVFADNKCVFPFTYGGNKYFDCTKAHSLWYWCSLTEKYSGRWRYCVNK</sequence>
<dbReference type="CDD" id="cd00062">
    <property type="entry name" value="FN2"/>
    <property type="match status" value="1"/>
</dbReference>
<dbReference type="Pfam" id="PF00040">
    <property type="entry name" value="fn2"/>
    <property type="match status" value="1"/>
</dbReference>
<keyword evidence="7" id="KW-0732">Signal</keyword>
<comment type="subcellular location">
    <subcellularLocation>
        <location evidence="1">Secreted</location>
    </subcellularLocation>
</comment>
<evidence type="ECO:0000256" key="3">
    <source>
        <dbReference type="ARBA" id="ARBA00022525"/>
    </source>
</evidence>
<dbReference type="AlphaFoldDB" id="A0A7J7EZP2"/>
<gene>
    <name evidence="9" type="ORF">HPG69_009179</name>
</gene>
<accession>A0A7J7EZP2</accession>
<dbReference type="Proteomes" id="UP000551758">
    <property type="component" value="Unassembled WGS sequence"/>
</dbReference>
<keyword evidence="10" id="KW-1185">Reference proteome</keyword>
<evidence type="ECO:0000256" key="1">
    <source>
        <dbReference type="ARBA" id="ARBA00004613"/>
    </source>
</evidence>
<organism evidence="9 10">
    <name type="scientific">Diceros bicornis minor</name>
    <name type="common">South-central black rhinoceros</name>
    <dbReference type="NCBI Taxonomy" id="77932"/>
    <lineage>
        <taxon>Eukaryota</taxon>
        <taxon>Metazoa</taxon>
        <taxon>Chordata</taxon>
        <taxon>Craniata</taxon>
        <taxon>Vertebrata</taxon>
        <taxon>Euteleostomi</taxon>
        <taxon>Mammalia</taxon>
        <taxon>Eutheria</taxon>
        <taxon>Laurasiatheria</taxon>
        <taxon>Perissodactyla</taxon>
        <taxon>Rhinocerotidae</taxon>
        <taxon>Diceros</taxon>
    </lineage>
</organism>
<dbReference type="InterPro" id="IPR036943">
    <property type="entry name" value="FN_type2_sf"/>
</dbReference>
<dbReference type="FunFam" id="2.10.10.10:FF:000005">
    <property type="entry name" value="Epididymal sperm binding protein 1"/>
    <property type="match status" value="1"/>
</dbReference>
<dbReference type="SUPFAM" id="SSF57440">
    <property type="entry name" value="Kringle-like"/>
    <property type="match status" value="1"/>
</dbReference>
<evidence type="ECO:0000256" key="5">
    <source>
        <dbReference type="ARBA" id="ARBA00023157"/>
    </source>
</evidence>
<dbReference type="InterPro" id="IPR013806">
    <property type="entry name" value="Kringle-like"/>
</dbReference>
<dbReference type="SMART" id="SM00059">
    <property type="entry name" value="FN2"/>
    <property type="match status" value="1"/>
</dbReference>
<feature type="signal peptide" evidence="7">
    <location>
        <begin position="1"/>
        <end position="25"/>
    </location>
</feature>
<evidence type="ECO:0000313" key="10">
    <source>
        <dbReference type="Proteomes" id="UP000551758"/>
    </source>
</evidence>
<dbReference type="PROSITE" id="PS51092">
    <property type="entry name" value="FN2_2"/>
    <property type="match status" value="1"/>
</dbReference>
<evidence type="ECO:0000313" key="9">
    <source>
        <dbReference type="EMBL" id="KAF5921282.1"/>
    </source>
</evidence>
<feature type="chain" id="PRO_5029629291" description="Fibronectin type-II domain-containing protein" evidence="7">
    <location>
        <begin position="26"/>
        <end position="80"/>
    </location>
</feature>
<evidence type="ECO:0000256" key="6">
    <source>
        <dbReference type="PROSITE-ProRule" id="PRU00479"/>
    </source>
</evidence>
<dbReference type="GO" id="GO:0005576">
    <property type="term" value="C:extracellular region"/>
    <property type="evidence" value="ECO:0007669"/>
    <property type="project" value="UniProtKB-SubCell"/>
</dbReference>
<evidence type="ECO:0000256" key="7">
    <source>
        <dbReference type="SAM" id="SignalP"/>
    </source>
</evidence>
<feature type="non-terminal residue" evidence="9">
    <location>
        <position position="1"/>
    </location>
</feature>
<dbReference type="EMBL" id="JACDTQ010001714">
    <property type="protein sequence ID" value="KAF5921282.1"/>
    <property type="molecule type" value="Genomic_DNA"/>
</dbReference>
<keyword evidence="4" id="KW-0677">Repeat</keyword>
<keyword evidence="5" id="KW-1015">Disulfide bond</keyword>
<dbReference type="Gene3D" id="2.10.10.10">
    <property type="entry name" value="Fibronectin, type II, collagen-binding"/>
    <property type="match status" value="1"/>
</dbReference>
<feature type="domain" description="Fibronectin type-II" evidence="8">
    <location>
        <begin position="35"/>
        <end position="79"/>
    </location>
</feature>
<keyword evidence="3" id="KW-0964">Secreted</keyword>
<reference evidence="9 10" key="1">
    <citation type="journal article" date="2020" name="Mol. Biol. Evol.">
        <title>Interspecific Gene Flow and the Evolution of Specialization in Black and White Rhinoceros.</title>
        <authorList>
            <person name="Moodley Y."/>
            <person name="Westbury M.V."/>
            <person name="Russo I.M."/>
            <person name="Gopalakrishnan S."/>
            <person name="Rakotoarivelo A."/>
            <person name="Olsen R.A."/>
            <person name="Prost S."/>
            <person name="Tunstall T."/>
            <person name="Ryder O.A."/>
            <person name="Dalen L."/>
            <person name="Bruford M.W."/>
        </authorList>
    </citation>
    <scope>NUCLEOTIDE SEQUENCE [LARGE SCALE GENOMIC DNA]</scope>
    <source>
        <strain evidence="9">SBR-YM</strain>
        <tissue evidence="9">Skin</tissue>
    </source>
</reference>
<evidence type="ECO:0000259" key="8">
    <source>
        <dbReference type="PROSITE" id="PS51092"/>
    </source>
</evidence>
<comment type="caution">
    <text evidence="9">The sequence shown here is derived from an EMBL/GenBank/DDBJ whole genome shotgun (WGS) entry which is preliminary data.</text>
</comment>
<comment type="similarity">
    <text evidence="2">Belongs to the seminal plasma protein family.</text>
</comment>
<evidence type="ECO:0000256" key="2">
    <source>
        <dbReference type="ARBA" id="ARBA00010011"/>
    </source>
</evidence>
<evidence type="ECO:0000256" key="4">
    <source>
        <dbReference type="ARBA" id="ARBA00022737"/>
    </source>
</evidence>